<protein>
    <recommendedName>
        <fullName evidence="3">Phosphoribosylglycinamide formyltransferase</fullName>
        <ecNumber evidence="2">2.1.2.2</ecNumber>
    </recommendedName>
    <alternativeName>
        <fullName evidence="8">5'-phosphoribosylglycinamide transformylase</fullName>
    </alternativeName>
    <alternativeName>
        <fullName evidence="7">GAR transformylase</fullName>
    </alternativeName>
</protein>
<sequence>MAPRVVVLISGTGSNLQALIDAIAAGSLKAEIPLVISNRSKVFGLERADKAGIPTKVLALKPYTTAGKSRTQYDADLAQLIVAAKPDLVVLAGFMHILSPAFLDQFPTTPLINLHPALPGQFDGARAIERAFEAYQKGEIKHTGVMVHRVIQEVDGGEPLLVEQVEIKPEDDLAALQERIHSVEHVLLVRGAALVLEQEAAKKSNSTSA</sequence>
<dbReference type="InterPro" id="IPR002376">
    <property type="entry name" value="Formyl_transf_N"/>
</dbReference>
<comment type="similarity">
    <text evidence="6">Belongs to the GART family.</text>
</comment>
<dbReference type="GO" id="GO:0046084">
    <property type="term" value="P:adenine biosynthetic process"/>
    <property type="evidence" value="ECO:0007669"/>
    <property type="project" value="EnsemblFungi"/>
</dbReference>
<evidence type="ECO:0000256" key="8">
    <source>
        <dbReference type="ARBA" id="ARBA00041682"/>
    </source>
</evidence>
<dbReference type="GO" id="GO:0005737">
    <property type="term" value="C:cytoplasm"/>
    <property type="evidence" value="ECO:0007669"/>
    <property type="project" value="TreeGrafter"/>
</dbReference>
<reference evidence="11 12" key="1">
    <citation type="submission" date="2016-05" db="EMBL/GenBank/DDBJ databases">
        <title>Genome sequencing reveals origins of a unique bacterial endosymbiosis in the earliest lineages of terrestrial Fungi.</title>
        <authorList>
            <consortium name="DOE Joint Genome Institute"/>
            <person name="Uehling J."/>
            <person name="Gryganskyi A."/>
            <person name="Hameed K."/>
            <person name="Tschaplinski T."/>
            <person name="Misztal P."/>
            <person name="Wu S."/>
            <person name="Desiro A."/>
            <person name="Vande Pol N."/>
            <person name="Du Z.-Y."/>
            <person name="Zienkiewicz A."/>
            <person name="Zienkiewicz K."/>
            <person name="Morin E."/>
            <person name="Tisserant E."/>
            <person name="Splivallo R."/>
            <person name="Hainaut M."/>
            <person name="Henrissat B."/>
            <person name="Ohm R."/>
            <person name="Kuo A."/>
            <person name="Yan J."/>
            <person name="Lipzen A."/>
            <person name="Nolan M."/>
            <person name="Labutti K."/>
            <person name="Barry K."/>
            <person name="Goldstein A."/>
            <person name="Labbe J."/>
            <person name="Schadt C."/>
            <person name="Tuskan G."/>
            <person name="Grigoriev I."/>
            <person name="Martin F."/>
            <person name="Vilgalys R."/>
            <person name="Bonito G."/>
        </authorList>
    </citation>
    <scope>NUCLEOTIDE SEQUENCE [LARGE SCALE GENOMIC DNA]</scope>
    <source>
        <strain evidence="11 12">AG-77</strain>
    </source>
</reference>
<proteinExistence type="inferred from homology"/>
<evidence type="ECO:0000313" key="12">
    <source>
        <dbReference type="Proteomes" id="UP000078512"/>
    </source>
</evidence>
<dbReference type="SUPFAM" id="SSF53328">
    <property type="entry name" value="Formyltransferase"/>
    <property type="match status" value="1"/>
</dbReference>
<evidence type="ECO:0000256" key="5">
    <source>
        <dbReference type="ARBA" id="ARBA00022755"/>
    </source>
</evidence>
<evidence type="ECO:0000259" key="10">
    <source>
        <dbReference type="Pfam" id="PF00551"/>
    </source>
</evidence>
<dbReference type="Gene3D" id="3.40.50.170">
    <property type="entry name" value="Formyl transferase, N-terminal domain"/>
    <property type="match status" value="1"/>
</dbReference>
<dbReference type="EMBL" id="KV442058">
    <property type="protein sequence ID" value="OAQ27369.1"/>
    <property type="molecule type" value="Genomic_DNA"/>
</dbReference>
<dbReference type="EC" id="2.1.2.2" evidence="2"/>
<evidence type="ECO:0000256" key="1">
    <source>
        <dbReference type="ARBA" id="ARBA00005054"/>
    </source>
</evidence>
<accession>A0A197JSS5</accession>
<dbReference type="NCBIfam" id="TIGR00639">
    <property type="entry name" value="PurN"/>
    <property type="match status" value="1"/>
</dbReference>
<keyword evidence="12" id="KW-1185">Reference proteome</keyword>
<dbReference type="PANTHER" id="PTHR43369:SF2">
    <property type="entry name" value="PHOSPHORIBOSYLGLYCINAMIDE FORMYLTRANSFERASE"/>
    <property type="match status" value="1"/>
</dbReference>
<evidence type="ECO:0000256" key="2">
    <source>
        <dbReference type="ARBA" id="ARBA00012254"/>
    </source>
</evidence>
<dbReference type="InterPro" id="IPR004607">
    <property type="entry name" value="GART"/>
</dbReference>
<organism evidence="11 12">
    <name type="scientific">Linnemannia elongata AG-77</name>
    <dbReference type="NCBI Taxonomy" id="1314771"/>
    <lineage>
        <taxon>Eukaryota</taxon>
        <taxon>Fungi</taxon>
        <taxon>Fungi incertae sedis</taxon>
        <taxon>Mucoromycota</taxon>
        <taxon>Mortierellomycotina</taxon>
        <taxon>Mortierellomycetes</taxon>
        <taxon>Mortierellales</taxon>
        <taxon>Mortierellaceae</taxon>
        <taxon>Linnemannia</taxon>
    </lineage>
</organism>
<gene>
    <name evidence="11" type="ORF">K457DRAFT_139623</name>
</gene>
<evidence type="ECO:0000256" key="9">
    <source>
        <dbReference type="ARBA" id="ARBA00047664"/>
    </source>
</evidence>
<dbReference type="InterPro" id="IPR036477">
    <property type="entry name" value="Formyl_transf_N_sf"/>
</dbReference>
<dbReference type="GO" id="GO:0006189">
    <property type="term" value="P:'de novo' IMP biosynthetic process"/>
    <property type="evidence" value="ECO:0007669"/>
    <property type="project" value="EnsemblFungi"/>
</dbReference>
<dbReference type="AlphaFoldDB" id="A0A197JSS5"/>
<keyword evidence="5" id="KW-0658">Purine biosynthesis</keyword>
<evidence type="ECO:0000313" key="11">
    <source>
        <dbReference type="EMBL" id="OAQ27369.1"/>
    </source>
</evidence>
<dbReference type="GO" id="GO:0004644">
    <property type="term" value="F:phosphoribosylglycinamide formyltransferase activity"/>
    <property type="evidence" value="ECO:0007669"/>
    <property type="project" value="UniProtKB-EC"/>
</dbReference>
<dbReference type="PANTHER" id="PTHR43369">
    <property type="entry name" value="PHOSPHORIBOSYLGLYCINAMIDE FORMYLTRANSFERASE"/>
    <property type="match status" value="1"/>
</dbReference>
<dbReference type="STRING" id="1314771.A0A197JSS5"/>
<dbReference type="Proteomes" id="UP000078512">
    <property type="component" value="Unassembled WGS sequence"/>
</dbReference>
<evidence type="ECO:0000256" key="6">
    <source>
        <dbReference type="ARBA" id="ARBA00038440"/>
    </source>
</evidence>
<evidence type="ECO:0000256" key="4">
    <source>
        <dbReference type="ARBA" id="ARBA00022679"/>
    </source>
</evidence>
<feature type="domain" description="Formyl transferase N-terminal" evidence="10">
    <location>
        <begin position="4"/>
        <end position="190"/>
    </location>
</feature>
<evidence type="ECO:0000256" key="3">
    <source>
        <dbReference type="ARBA" id="ARBA00022076"/>
    </source>
</evidence>
<comment type="pathway">
    <text evidence="1">Purine metabolism; IMP biosynthesis via de novo pathway; N(2)-formyl-N(1)-(5-phospho-D-ribosyl)glycinamide from N(1)-(5-phospho-D-ribosyl)glycinamide (10-formyl THF route): step 1/1.</text>
</comment>
<dbReference type="HAMAP" id="MF_01930">
    <property type="entry name" value="PurN"/>
    <property type="match status" value="1"/>
</dbReference>
<comment type="catalytic activity">
    <reaction evidence="9">
        <text>N(1)-(5-phospho-beta-D-ribosyl)glycinamide + (6R)-10-formyltetrahydrofolate = N(2)-formyl-N(1)-(5-phospho-beta-D-ribosyl)glycinamide + (6S)-5,6,7,8-tetrahydrofolate + H(+)</text>
        <dbReference type="Rhea" id="RHEA:15053"/>
        <dbReference type="ChEBI" id="CHEBI:15378"/>
        <dbReference type="ChEBI" id="CHEBI:57453"/>
        <dbReference type="ChEBI" id="CHEBI:143788"/>
        <dbReference type="ChEBI" id="CHEBI:147286"/>
        <dbReference type="ChEBI" id="CHEBI:195366"/>
        <dbReference type="EC" id="2.1.2.2"/>
    </reaction>
</comment>
<keyword evidence="4 11" id="KW-0808">Transferase</keyword>
<name>A0A197JSS5_9FUNG</name>
<dbReference type="OrthoDB" id="5575075at2759"/>
<dbReference type="FunFam" id="3.40.50.170:FF:000009">
    <property type="entry name" value="Phosphoribosylglycinamide formyltransferase (Eurofung)"/>
    <property type="match status" value="1"/>
</dbReference>
<dbReference type="CDD" id="cd08645">
    <property type="entry name" value="FMT_core_GART"/>
    <property type="match status" value="1"/>
</dbReference>
<dbReference type="Pfam" id="PF00551">
    <property type="entry name" value="Formyl_trans_N"/>
    <property type="match status" value="1"/>
</dbReference>
<evidence type="ECO:0000256" key="7">
    <source>
        <dbReference type="ARBA" id="ARBA00041324"/>
    </source>
</evidence>